<dbReference type="EMBL" id="CASHSV030000311">
    <property type="protein sequence ID" value="CAJ2656913.1"/>
    <property type="molecule type" value="Genomic_DNA"/>
</dbReference>
<gene>
    <name evidence="1" type="ORF">MILVUS5_LOCUS23570</name>
</gene>
<reference evidence="1" key="1">
    <citation type="submission" date="2023-10" db="EMBL/GenBank/DDBJ databases">
        <authorList>
            <person name="Rodriguez Cubillos JULIANA M."/>
            <person name="De Vega J."/>
        </authorList>
    </citation>
    <scope>NUCLEOTIDE SEQUENCE</scope>
</reference>
<dbReference type="Proteomes" id="UP001177021">
    <property type="component" value="Unassembled WGS sequence"/>
</dbReference>
<evidence type="ECO:0000313" key="2">
    <source>
        <dbReference type="Proteomes" id="UP001177021"/>
    </source>
</evidence>
<organism evidence="1 2">
    <name type="scientific">Trifolium pratense</name>
    <name type="common">Red clover</name>
    <dbReference type="NCBI Taxonomy" id="57577"/>
    <lineage>
        <taxon>Eukaryota</taxon>
        <taxon>Viridiplantae</taxon>
        <taxon>Streptophyta</taxon>
        <taxon>Embryophyta</taxon>
        <taxon>Tracheophyta</taxon>
        <taxon>Spermatophyta</taxon>
        <taxon>Magnoliopsida</taxon>
        <taxon>eudicotyledons</taxon>
        <taxon>Gunneridae</taxon>
        <taxon>Pentapetalae</taxon>
        <taxon>rosids</taxon>
        <taxon>fabids</taxon>
        <taxon>Fabales</taxon>
        <taxon>Fabaceae</taxon>
        <taxon>Papilionoideae</taxon>
        <taxon>50 kb inversion clade</taxon>
        <taxon>NPAAA clade</taxon>
        <taxon>Hologalegina</taxon>
        <taxon>IRL clade</taxon>
        <taxon>Trifolieae</taxon>
        <taxon>Trifolium</taxon>
    </lineage>
</organism>
<sequence length="123" mass="13075">MKSIGFSSPPSTKLLASSSTEHSISLTAPQLPSSHGGFSVNLLSLTELLSLSSFLHQISLDLSFSTRRRCSPPLAADGPHNATPVSLVLNITASFSVQFHEFGSILLLNINATPGTRYWCSSS</sequence>
<evidence type="ECO:0000313" key="1">
    <source>
        <dbReference type="EMBL" id="CAJ2656913.1"/>
    </source>
</evidence>
<comment type="caution">
    <text evidence="1">The sequence shown here is derived from an EMBL/GenBank/DDBJ whole genome shotgun (WGS) entry which is preliminary data.</text>
</comment>
<protein>
    <submittedName>
        <fullName evidence="1">Uncharacterized protein</fullName>
    </submittedName>
</protein>
<keyword evidence="2" id="KW-1185">Reference proteome</keyword>
<name>A0ACB0KM06_TRIPR</name>
<proteinExistence type="predicted"/>
<accession>A0ACB0KM06</accession>